<evidence type="ECO:0008006" key="4">
    <source>
        <dbReference type="Google" id="ProtNLM"/>
    </source>
</evidence>
<sequence>MKPVQVLWWSSCSVSVGLSGSLTSLDIGSTFLSTVSSHVERSIYCTERIPRGAVNVGHLQLSTFKVKTTLIPSGRHAVPRGVRSGVFTSTDHAWRQTFCFFGEWVGEIISVGALVHCYTV</sequence>
<evidence type="ECO:0000256" key="1">
    <source>
        <dbReference type="SAM" id="SignalP"/>
    </source>
</evidence>
<accession>A0A4Z2FMF2</accession>
<gene>
    <name evidence="2" type="ORF">EYF80_047500</name>
</gene>
<dbReference type="Proteomes" id="UP000314294">
    <property type="component" value="Unassembled WGS sequence"/>
</dbReference>
<comment type="caution">
    <text evidence="2">The sequence shown here is derived from an EMBL/GenBank/DDBJ whole genome shotgun (WGS) entry which is preliminary data.</text>
</comment>
<name>A0A4Z2FMF2_9TELE</name>
<feature type="chain" id="PRO_5021361771" description="Secreted protein" evidence="1">
    <location>
        <begin position="20"/>
        <end position="120"/>
    </location>
</feature>
<keyword evidence="3" id="KW-1185">Reference proteome</keyword>
<proteinExistence type="predicted"/>
<dbReference type="EMBL" id="SRLO01001044">
    <property type="protein sequence ID" value="TNN42329.1"/>
    <property type="molecule type" value="Genomic_DNA"/>
</dbReference>
<reference evidence="2 3" key="1">
    <citation type="submission" date="2019-03" db="EMBL/GenBank/DDBJ databases">
        <title>First draft genome of Liparis tanakae, snailfish: a comprehensive survey of snailfish specific genes.</title>
        <authorList>
            <person name="Kim W."/>
            <person name="Song I."/>
            <person name="Jeong J.-H."/>
            <person name="Kim D."/>
            <person name="Kim S."/>
            <person name="Ryu S."/>
            <person name="Song J.Y."/>
            <person name="Lee S.K."/>
        </authorList>
    </citation>
    <scope>NUCLEOTIDE SEQUENCE [LARGE SCALE GENOMIC DNA]</scope>
    <source>
        <tissue evidence="2">Muscle</tissue>
    </source>
</reference>
<evidence type="ECO:0000313" key="3">
    <source>
        <dbReference type="Proteomes" id="UP000314294"/>
    </source>
</evidence>
<dbReference type="AlphaFoldDB" id="A0A4Z2FMF2"/>
<feature type="signal peptide" evidence="1">
    <location>
        <begin position="1"/>
        <end position="19"/>
    </location>
</feature>
<organism evidence="2 3">
    <name type="scientific">Liparis tanakae</name>
    <name type="common">Tanaka's snailfish</name>
    <dbReference type="NCBI Taxonomy" id="230148"/>
    <lineage>
        <taxon>Eukaryota</taxon>
        <taxon>Metazoa</taxon>
        <taxon>Chordata</taxon>
        <taxon>Craniata</taxon>
        <taxon>Vertebrata</taxon>
        <taxon>Euteleostomi</taxon>
        <taxon>Actinopterygii</taxon>
        <taxon>Neopterygii</taxon>
        <taxon>Teleostei</taxon>
        <taxon>Neoteleostei</taxon>
        <taxon>Acanthomorphata</taxon>
        <taxon>Eupercaria</taxon>
        <taxon>Perciformes</taxon>
        <taxon>Cottioidei</taxon>
        <taxon>Cottales</taxon>
        <taxon>Liparidae</taxon>
        <taxon>Liparis</taxon>
    </lineage>
</organism>
<protein>
    <recommendedName>
        <fullName evidence="4">Secreted protein</fullName>
    </recommendedName>
</protein>
<keyword evidence="1" id="KW-0732">Signal</keyword>
<evidence type="ECO:0000313" key="2">
    <source>
        <dbReference type="EMBL" id="TNN42329.1"/>
    </source>
</evidence>